<evidence type="ECO:0000313" key="3">
    <source>
        <dbReference type="Proteomes" id="UP001221597"/>
    </source>
</evidence>
<keyword evidence="1" id="KW-0472">Membrane</keyword>
<name>A0ABY8IV79_9BACI</name>
<evidence type="ECO:0000313" key="2">
    <source>
        <dbReference type="EMBL" id="WFT74073.1"/>
    </source>
</evidence>
<sequence>MVKFFKAISSGISFALLYLFVVFVSPIVLLLLGYSNITSNPSLFGATLYSIEIEGQHFVSEATILGFVLALICGLIIYFLSKLLVSSLRKTAA</sequence>
<dbReference type="EMBL" id="CP121671">
    <property type="protein sequence ID" value="WFT74073.1"/>
    <property type="molecule type" value="Genomic_DNA"/>
</dbReference>
<gene>
    <name evidence="2" type="ORF">P9989_17120</name>
</gene>
<protein>
    <submittedName>
        <fullName evidence="2">Uncharacterized protein</fullName>
    </submittedName>
</protein>
<keyword evidence="1" id="KW-1133">Transmembrane helix</keyword>
<proteinExistence type="predicted"/>
<evidence type="ECO:0000256" key="1">
    <source>
        <dbReference type="SAM" id="Phobius"/>
    </source>
</evidence>
<dbReference type="Proteomes" id="UP001221597">
    <property type="component" value="Chromosome"/>
</dbReference>
<reference evidence="2 3" key="1">
    <citation type="submission" date="2023-04" db="EMBL/GenBank/DDBJ databases">
        <title>Genome sequence of Halobacillus naozhouensis KACC 21980.</title>
        <authorList>
            <person name="Kim S."/>
            <person name="Heo J."/>
            <person name="Kwon S.-W."/>
        </authorList>
    </citation>
    <scope>NUCLEOTIDE SEQUENCE [LARGE SCALE GENOMIC DNA]</scope>
    <source>
        <strain evidence="2 3">KCTC 13234</strain>
    </source>
</reference>
<keyword evidence="1" id="KW-0812">Transmembrane</keyword>
<dbReference type="RefSeq" id="WP_283076077.1">
    <property type="nucleotide sequence ID" value="NZ_CP121671.1"/>
</dbReference>
<accession>A0ABY8IV79</accession>
<feature type="transmembrane region" description="Helical" evidence="1">
    <location>
        <begin position="57"/>
        <end position="80"/>
    </location>
</feature>
<organism evidence="2 3">
    <name type="scientific">Halobacillus naozhouensis</name>
    <dbReference type="NCBI Taxonomy" id="554880"/>
    <lineage>
        <taxon>Bacteria</taxon>
        <taxon>Bacillati</taxon>
        <taxon>Bacillota</taxon>
        <taxon>Bacilli</taxon>
        <taxon>Bacillales</taxon>
        <taxon>Bacillaceae</taxon>
        <taxon>Halobacillus</taxon>
    </lineage>
</organism>
<feature type="transmembrane region" description="Helical" evidence="1">
    <location>
        <begin position="12"/>
        <end position="37"/>
    </location>
</feature>
<keyword evidence="3" id="KW-1185">Reference proteome</keyword>